<dbReference type="Proteomes" id="UP000179284">
    <property type="component" value="Chromosome I"/>
</dbReference>
<sequence length="260" mass="30175">MKLIFIRHGDPDYAHDNLTDKGKVEATLLSEDIERYKIDDIYLSPLGRAQATAKYSMDRLGKSGKTYDWLMEFPAKFDPNLSETARMAYENELVINKETGKYEKRIIWDLLPSYYNEHPELLDRIAWRDSEIAKASDAVTKYDYTVESFDKLLAEYGYVRDGLIYKTDNGNDKTIAFFCHYGITSVLLSHLWNISPFVMFQSMATAPTSVTMVATEERQKGFVSFRTLRCGDVTHLNIGNEEPSFSARFCERYENDWERH</sequence>
<gene>
    <name evidence="1" type="ORF">bhn_I2516</name>
</gene>
<dbReference type="EMBL" id="CP017831">
    <property type="protein sequence ID" value="AOZ97548.1"/>
    <property type="molecule type" value="Genomic_DNA"/>
</dbReference>
<dbReference type="AlphaFoldDB" id="A0A1D9P4N0"/>
<reference evidence="2" key="1">
    <citation type="submission" date="2016-10" db="EMBL/GenBank/DDBJ databases">
        <title>The complete genome sequence of the rumen bacterium Butyrivibrio hungatei MB2003.</title>
        <authorList>
            <person name="Palevich N."/>
            <person name="Kelly W.J."/>
            <person name="Leahy S.C."/>
            <person name="Altermann E."/>
            <person name="Rakonjac J."/>
            <person name="Attwood G.T."/>
        </authorList>
    </citation>
    <scope>NUCLEOTIDE SEQUENCE [LARGE SCALE GENOMIC DNA]</scope>
    <source>
        <strain evidence="2">MB2003</strain>
    </source>
</reference>
<dbReference type="RefSeq" id="WP_071177138.1">
    <property type="nucleotide sequence ID" value="NZ_CP017831.1"/>
</dbReference>
<dbReference type="OrthoDB" id="9782128at2"/>
<keyword evidence="2" id="KW-1185">Reference proteome</keyword>
<organism evidence="1 2">
    <name type="scientific">Butyrivibrio hungatei</name>
    <dbReference type="NCBI Taxonomy" id="185008"/>
    <lineage>
        <taxon>Bacteria</taxon>
        <taxon>Bacillati</taxon>
        <taxon>Bacillota</taxon>
        <taxon>Clostridia</taxon>
        <taxon>Lachnospirales</taxon>
        <taxon>Lachnospiraceae</taxon>
        <taxon>Butyrivibrio</taxon>
    </lineage>
</organism>
<dbReference type="Pfam" id="PF00300">
    <property type="entry name" value="His_Phos_1"/>
    <property type="match status" value="1"/>
</dbReference>
<dbReference type="CDD" id="cd07067">
    <property type="entry name" value="HP_PGM_like"/>
    <property type="match status" value="1"/>
</dbReference>
<evidence type="ECO:0000313" key="2">
    <source>
        <dbReference type="Proteomes" id="UP000179284"/>
    </source>
</evidence>
<accession>A0A1D9P4N0</accession>
<dbReference type="InterPro" id="IPR029033">
    <property type="entry name" value="His_PPase_superfam"/>
</dbReference>
<dbReference type="InterPro" id="IPR013078">
    <property type="entry name" value="His_Pase_superF_clade-1"/>
</dbReference>
<evidence type="ECO:0000313" key="1">
    <source>
        <dbReference type="EMBL" id="AOZ97548.1"/>
    </source>
</evidence>
<name>A0A1D9P4N0_9FIRM</name>
<dbReference type="Gene3D" id="3.40.50.1240">
    <property type="entry name" value="Phosphoglycerate mutase-like"/>
    <property type="match status" value="1"/>
</dbReference>
<proteinExistence type="predicted"/>
<dbReference type="KEGG" id="bhu:bhn_I2516"/>
<dbReference type="SUPFAM" id="SSF53254">
    <property type="entry name" value="Phosphoglycerate mutase-like"/>
    <property type="match status" value="1"/>
</dbReference>
<protein>
    <submittedName>
        <fullName evidence="1">Histidine phosphatase superfamily protein</fullName>
    </submittedName>
</protein>